<dbReference type="Proteomes" id="UP000187261">
    <property type="component" value="Unassembled WGS sequence"/>
</dbReference>
<evidence type="ECO:0000313" key="1">
    <source>
        <dbReference type="EMBL" id="SIT98826.1"/>
    </source>
</evidence>
<dbReference type="AlphaFoldDB" id="A0A1U7Q093"/>
<accession>A0A1U7Q093</accession>
<protein>
    <submittedName>
        <fullName evidence="1">Uncharacterized protein</fullName>
    </submittedName>
</protein>
<keyword evidence="2" id="KW-1185">Reference proteome</keyword>
<dbReference type="EMBL" id="FTPU01000070">
    <property type="protein sequence ID" value="SIT98826.1"/>
    <property type="molecule type" value="Genomic_DNA"/>
</dbReference>
<proteinExistence type="predicted"/>
<dbReference type="STRING" id="1121284.SAMN05660493_03276"/>
<gene>
    <name evidence="1" type="ORF">SAMN05660493_03276</name>
</gene>
<name>A0A1U7Q093_9FLAO</name>
<reference evidence="2" key="1">
    <citation type="submission" date="2016-10" db="EMBL/GenBank/DDBJ databases">
        <authorList>
            <person name="Varghese N."/>
            <person name="Submissions S."/>
        </authorList>
    </citation>
    <scope>NUCLEOTIDE SEQUENCE [LARGE SCALE GENOMIC DNA]</scope>
    <source>
        <strain evidence="2">DSM 19482</strain>
    </source>
</reference>
<organism evidence="1 2">
    <name type="scientific">Epilithonimonas bovis DSM 19482</name>
    <dbReference type="NCBI Taxonomy" id="1121284"/>
    <lineage>
        <taxon>Bacteria</taxon>
        <taxon>Pseudomonadati</taxon>
        <taxon>Bacteroidota</taxon>
        <taxon>Flavobacteriia</taxon>
        <taxon>Flavobacteriales</taxon>
        <taxon>Weeksellaceae</taxon>
        <taxon>Chryseobacterium group</taxon>
        <taxon>Epilithonimonas</taxon>
    </lineage>
</organism>
<sequence length="40" mass="4775">MDNLFSFLIPKCTTGKFNKLYNESYQLMNQIIGFRNQLKD</sequence>
<evidence type="ECO:0000313" key="2">
    <source>
        <dbReference type="Proteomes" id="UP000187261"/>
    </source>
</evidence>